<reference evidence="1" key="1">
    <citation type="submission" date="2013-07" db="EMBL/GenBank/DDBJ databases">
        <title>Sub-species coevolution in mutualistic symbiosis.</title>
        <authorList>
            <person name="Murfin K."/>
            <person name="Klassen J."/>
            <person name="Lee M."/>
            <person name="Forst S."/>
            <person name="Stock P."/>
            <person name="Goodrich-Blair H."/>
        </authorList>
    </citation>
    <scope>NUCLEOTIDE SEQUENCE [LARGE SCALE GENOMIC DNA]</scope>
    <source>
        <strain evidence="1">Feltiae Moldova</strain>
    </source>
</reference>
<dbReference type="Proteomes" id="UP000028487">
    <property type="component" value="Unassembled WGS sequence"/>
</dbReference>
<protein>
    <submittedName>
        <fullName evidence="1">Uncharacterized protein</fullName>
    </submittedName>
</protein>
<gene>
    <name evidence="1" type="ORF">XBFM1_2600089</name>
</gene>
<evidence type="ECO:0000313" key="1">
    <source>
        <dbReference type="EMBL" id="CDH02374.1"/>
    </source>
</evidence>
<proteinExistence type="predicted"/>
<dbReference type="AlphaFoldDB" id="A0A077NV53"/>
<sequence length="39" mass="4636">MISNLKDLGQFVQRDSNNLTKIQGDLKWKQKNTLMRLFL</sequence>
<accession>A0A077NV53</accession>
<comment type="caution">
    <text evidence="1">The sequence shown here is derived from an EMBL/GenBank/DDBJ whole genome shotgun (WGS) entry which is preliminary data.</text>
</comment>
<organism evidence="1 2">
    <name type="scientific">Xenorhabdus bovienii str. feltiae Moldova</name>
    <dbReference type="NCBI Taxonomy" id="1398200"/>
    <lineage>
        <taxon>Bacteria</taxon>
        <taxon>Pseudomonadati</taxon>
        <taxon>Pseudomonadota</taxon>
        <taxon>Gammaproteobacteria</taxon>
        <taxon>Enterobacterales</taxon>
        <taxon>Morganellaceae</taxon>
        <taxon>Xenorhabdus</taxon>
    </lineage>
</organism>
<dbReference type="EMBL" id="CBSV010000180">
    <property type="protein sequence ID" value="CDH02374.1"/>
    <property type="molecule type" value="Genomic_DNA"/>
</dbReference>
<name>A0A077NV53_XENBV</name>
<dbReference type="HOGENOM" id="CLU_3319429_0_0_6"/>
<evidence type="ECO:0000313" key="2">
    <source>
        <dbReference type="Proteomes" id="UP000028487"/>
    </source>
</evidence>